<evidence type="ECO:0000256" key="6">
    <source>
        <dbReference type="SAM" id="SignalP"/>
    </source>
</evidence>
<dbReference type="CDD" id="cd11304">
    <property type="entry name" value="Cadherin_repeat"/>
    <property type="match status" value="2"/>
</dbReference>
<proteinExistence type="predicted"/>
<evidence type="ECO:0000256" key="4">
    <source>
        <dbReference type="ARBA" id="ARBA00023180"/>
    </source>
</evidence>
<keyword evidence="6" id="KW-0732">Signal</keyword>
<dbReference type="Gene3D" id="2.60.40.680">
    <property type="match status" value="1"/>
</dbReference>
<dbReference type="EMBL" id="ATBP01001323">
    <property type="protein sequence ID" value="ETR67560.1"/>
    <property type="molecule type" value="Genomic_DNA"/>
</dbReference>
<reference evidence="9" key="1">
    <citation type="submission" date="2012-11" db="EMBL/GenBank/DDBJ databases">
        <authorList>
            <person name="Lucero-Rivera Y.E."/>
            <person name="Tovar-Ramirez D."/>
        </authorList>
    </citation>
    <scope>NUCLEOTIDE SEQUENCE [LARGE SCALE GENOMIC DNA]</scope>
    <source>
        <strain evidence="9">Araruama</strain>
    </source>
</reference>
<comment type="caution">
    <text evidence="8">The sequence shown here is derived from an EMBL/GenBank/DDBJ whole genome shotgun (WGS) entry which is preliminary data.</text>
</comment>
<dbReference type="InterPro" id="IPR011050">
    <property type="entry name" value="Pectin_lyase_fold/virulence"/>
</dbReference>
<keyword evidence="2" id="KW-0812">Transmembrane</keyword>
<evidence type="ECO:0000313" key="9">
    <source>
        <dbReference type="Proteomes" id="UP000189670"/>
    </source>
</evidence>
<feature type="domain" description="Cadherin" evidence="7">
    <location>
        <begin position="369"/>
        <end position="467"/>
    </location>
</feature>
<feature type="domain" description="Cadherin" evidence="7">
    <location>
        <begin position="474"/>
        <end position="581"/>
    </location>
</feature>
<evidence type="ECO:0000256" key="5">
    <source>
        <dbReference type="SAM" id="MobiDB-lite"/>
    </source>
</evidence>
<dbReference type="GO" id="GO:0005509">
    <property type="term" value="F:calcium ion binding"/>
    <property type="evidence" value="ECO:0007669"/>
    <property type="project" value="InterPro"/>
</dbReference>
<dbReference type="InterPro" id="IPR050174">
    <property type="entry name" value="Protocadherin/Cadherin-CA"/>
</dbReference>
<comment type="subcellular location">
    <subcellularLocation>
        <location evidence="1">Membrane</location>
        <topology evidence="1">Single-pass membrane protein</topology>
    </subcellularLocation>
</comment>
<feature type="non-terminal residue" evidence="8">
    <location>
        <position position="621"/>
    </location>
</feature>
<name>A0A1V1NYA0_9BACT</name>
<dbReference type="PANTHER" id="PTHR24028">
    <property type="entry name" value="CADHERIN-87A"/>
    <property type="match status" value="1"/>
</dbReference>
<dbReference type="Proteomes" id="UP000189670">
    <property type="component" value="Unassembled WGS sequence"/>
</dbReference>
<keyword evidence="3" id="KW-1133">Transmembrane helix</keyword>
<accession>A0A1V1NYA0</accession>
<evidence type="ECO:0000259" key="7">
    <source>
        <dbReference type="PROSITE" id="PS50268"/>
    </source>
</evidence>
<dbReference type="GO" id="GO:0007156">
    <property type="term" value="P:homophilic cell adhesion via plasma membrane adhesion molecules"/>
    <property type="evidence" value="ECO:0007669"/>
    <property type="project" value="InterPro"/>
</dbReference>
<evidence type="ECO:0000256" key="2">
    <source>
        <dbReference type="ARBA" id="ARBA00022692"/>
    </source>
</evidence>
<feature type="signal peptide" evidence="6">
    <location>
        <begin position="1"/>
        <end position="15"/>
    </location>
</feature>
<dbReference type="NCBIfam" id="NF041518">
    <property type="entry name" value="choice_anch_Q"/>
    <property type="match status" value="1"/>
</dbReference>
<feature type="compositionally biased region" description="Low complexity" evidence="5">
    <location>
        <begin position="309"/>
        <end position="319"/>
    </location>
</feature>
<dbReference type="GO" id="GO:0005886">
    <property type="term" value="C:plasma membrane"/>
    <property type="evidence" value="ECO:0007669"/>
    <property type="project" value="TreeGrafter"/>
</dbReference>
<evidence type="ECO:0000313" key="8">
    <source>
        <dbReference type="EMBL" id="ETR67560.1"/>
    </source>
</evidence>
<keyword evidence="4" id="KW-0325">Glycoprotein</keyword>
<dbReference type="Pfam" id="PF00028">
    <property type="entry name" value="Cadherin"/>
    <property type="match status" value="1"/>
</dbReference>
<evidence type="ECO:0000256" key="3">
    <source>
        <dbReference type="ARBA" id="ARBA00022989"/>
    </source>
</evidence>
<dbReference type="AlphaFoldDB" id="A0A1V1NYA0"/>
<sequence>MLIALAVLFIAEVSASMIVVTTTSDEASDSTYGSSTGTGISLREAVMQAADNPGDDDIFLNSGSTYTLTIAGRDENSNLTGDIDISDSSGSVTIHGKNAIVQAGTNTSNGIDRMFHIISGTVYINRLTLRYGLVTGSTVTQSGGAIYNSGTTTMKNCSLHDNSAEYSAGAFSNRSGILNLIQCTIYNNTANAGGGAYNDTTLNITNCTISGNYTTNGTEYGFLYNDGNVNMMNTTLSNNCEFSSIYRRNGIFTITNCLIEGALSSSSNGVGEIYSGGYNIIGYLKSDIFTQTTGDIVGTDSTPANIGINTTLTNNGGPTDTHALLSTSDGRDTGTSSGAPLRDQRGYLRSSIDKGAFEFGATASSAPTDINISSNSVDNNSPSDTTVGTLSATDSDSGETYSFVLVPGTGSTDNDSFYIDGNLLKTKEVIDYNTKSSYSIRLWVDDGISTYEKQMTISVNFNNPPTDISLSSDTIDENMAAGTSIGNFSTTDVDTLDTHTYTFVSGTGDTDNASFAISGNTLQSAAEFDYETKNSYSIRVRTTDNSFDYYDKIFTITINDINDSFFCIDASTTQNQTQPISIPITMNNLTNIDIQAIELNISYDPAVLTATGISLTGTVLE</sequence>
<dbReference type="PANTHER" id="PTHR24028:SF328">
    <property type="entry name" value="CADHERIN-3"/>
    <property type="match status" value="1"/>
</dbReference>
<feature type="region of interest" description="Disordered" evidence="5">
    <location>
        <begin position="309"/>
        <end position="343"/>
    </location>
</feature>
<dbReference type="Gene3D" id="2.60.40.60">
    <property type="entry name" value="Cadherins"/>
    <property type="match status" value="2"/>
</dbReference>
<feature type="compositionally biased region" description="Low complexity" evidence="5">
    <location>
        <begin position="370"/>
        <end position="386"/>
    </location>
</feature>
<dbReference type="SUPFAM" id="SSF51126">
    <property type="entry name" value="Pectin lyase-like"/>
    <property type="match status" value="1"/>
</dbReference>
<dbReference type="SUPFAM" id="SSF49313">
    <property type="entry name" value="Cadherin-like"/>
    <property type="match status" value="2"/>
</dbReference>
<dbReference type="InterPro" id="IPR059226">
    <property type="entry name" value="Choice_anch_Q_dom"/>
</dbReference>
<dbReference type="InterPro" id="IPR002126">
    <property type="entry name" value="Cadherin-like_dom"/>
</dbReference>
<feature type="region of interest" description="Disordered" evidence="5">
    <location>
        <begin position="370"/>
        <end position="393"/>
    </location>
</feature>
<dbReference type="PROSITE" id="PS50268">
    <property type="entry name" value="CADHERIN_2"/>
    <property type="match status" value="2"/>
</dbReference>
<organism evidence="8 9">
    <name type="scientific">Candidatus Magnetoglobus multicellularis str. Araruama</name>
    <dbReference type="NCBI Taxonomy" id="890399"/>
    <lineage>
        <taxon>Bacteria</taxon>
        <taxon>Pseudomonadati</taxon>
        <taxon>Thermodesulfobacteriota</taxon>
        <taxon>Desulfobacteria</taxon>
        <taxon>Desulfobacterales</taxon>
        <taxon>Desulfobacteraceae</taxon>
        <taxon>Candidatus Magnetoglobus</taxon>
    </lineage>
</organism>
<evidence type="ECO:0000256" key="1">
    <source>
        <dbReference type="ARBA" id="ARBA00004167"/>
    </source>
</evidence>
<dbReference type="SMART" id="SM00112">
    <property type="entry name" value="CA"/>
    <property type="match status" value="2"/>
</dbReference>
<gene>
    <name evidence="8" type="ORF">OMM_11458</name>
</gene>
<dbReference type="InterPro" id="IPR015919">
    <property type="entry name" value="Cadherin-like_sf"/>
</dbReference>
<feature type="chain" id="PRO_5012460010" description="Cadherin domain-containing protein" evidence="6">
    <location>
        <begin position="16"/>
        <end position="621"/>
    </location>
</feature>
<protein>
    <recommendedName>
        <fullName evidence="7">Cadherin domain-containing protein</fullName>
    </recommendedName>
</protein>
<keyword evidence="3" id="KW-0472">Membrane</keyword>